<dbReference type="PANTHER" id="PTHR33498">
    <property type="entry name" value="TRANSPOSASE FOR INSERTION SEQUENCE ELEMENT IS1557"/>
    <property type="match status" value="1"/>
</dbReference>
<gene>
    <name evidence="2" type="ORF">ACFOPQ_17410</name>
</gene>
<feature type="domain" description="Transposase IS204/IS1001/IS1096/IS1165 DDE" evidence="1">
    <location>
        <begin position="21"/>
        <end position="256"/>
    </location>
</feature>
<dbReference type="Pfam" id="PF01610">
    <property type="entry name" value="DDE_Tnp_ISL3"/>
    <property type="match status" value="1"/>
</dbReference>
<protein>
    <submittedName>
        <fullName evidence="2">Transposase</fullName>
    </submittedName>
</protein>
<evidence type="ECO:0000259" key="1">
    <source>
        <dbReference type="Pfam" id="PF01610"/>
    </source>
</evidence>
<dbReference type="PANTHER" id="PTHR33498:SF1">
    <property type="entry name" value="TRANSPOSASE FOR INSERTION SEQUENCE ELEMENT IS1557"/>
    <property type="match status" value="1"/>
</dbReference>
<evidence type="ECO:0000313" key="2">
    <source>
        <dbReference type="EMBL" id="MFC3862544.1"/>
    </source>
</evidence>
<evidence type="ECO:0000313" key="3">
    <source>
        <dbReference type="Proteomes" id="UP001595748"/>
    </source>
</evidence>
<organism evidence="2 3">
    <name type="scientific">Deinococcus antarcticus</name>
    <dbReference type="NCBI Taxonomy" id="1298767"/>
    <lineage>
        <taxon>Bacteria</taxon>
        <taxon>Thermotogati</taxon>
        <taxon>Deinococcota</taxon>
        <taxon>Deinococci</taxon>
        <taxon>Deinococcales</taxon>
        <taxon>Deinococcaceae</taxon>
        <taxon>Deinococcus</taxon>
    </lineage>
</organism>
<dbReference type="InterPro" id="IPR047951">
    <property type="entry name" value="Transpos_ISL3"/>
</dbReference>
<proteinExistence type="predicted"/>
<name>A0ABV8AAS5_9DEIO</name>
<keyword evidence="3" id="KW-1185">Reference proteome</keyword>
<sequence length="684" mass="79093">MTEEKLHQPRAIDLWSQVTHIGIDEKVWQGRVLCIVVDLSSGELLEVLPDRHVSTLRSFLTEMNRYRTEPPIFATDMWSDYRSVLHDVYGPDVRQVADRFHIQSKITRDLSEIAKLILEPGQHRSTQLRRVQHHYRSVLKNAEPRPPSTGKYSRGDAVLEAIHLAADATRIWESTSVAEAEHWITEWEWQRYLYEQKLQKYGVAGYPFGRFAYLLQVWRTEILAYFDAAHTLPDGSRPSSGRVEAVNSKIARFLRKSKQARRRPFRGEAAHEEWDEQGQFNRLWVRLIHGQDSIQHLPRRYRIQPAYGLPDCCCGTPASKLEVEPVRALTLWDRPLGPYPVQVTVNFVTAVCPACQKKSLLPFIPASDCVTRELRQDIVAWRREGSSFNQLHRMTGVPVARLKVLLENALPEPGIIHPPLVGVLQWKWRGILHWVITDPAHGLLVDLLPIAEPASAEFTLSKWMSEAQSHGVRQVMLNSLEWADYIKTKVDFLVDRFTTVQLAQRALQEVTWRYSQSLSMAQRQAPELRRHRFVLLANPGQYRRLDDRLRQSELLERRNKILENASLLSAVKARESLQSIFQLKDEHEIQKNLYQWVRETGIDTRHDAKDPQETSLHYGLKAATLQAAEYLDTITRGLYLQATQQISLASSRRLLRTLNEHPAARQSDFEFLRRSALYTHGMKP</sequence>
<accession>A0ABV8AAS5</accession>
<reference evidence="3" key="1">
    <citation type="journal article" date="2019" name="Int. J. Syst. Evol. Microbiol.">
        <title>The Global Catalogue of Microorganisms (GCM) 10K type strain sequencing project: providing services to taxonomists for standard genome sequencing and annotation.</title>
        <authorList>
            <consortium name="The Broad Institute Genomics Platform"/>
            <consortium name="The Broad Institute Genome Sequencing Center for Infectious Disease"/>
            <person name="Wu L."/>
            <person name="Ma J."/>
        </authorList>
    </citation>
    <scope>NUCLEOTIDE SEQUENCE [LARGE SCALE GENOMIC DNA]</scope>
    <source>
        <strain evidence="3">CCTCC AB 2013263</strain>
    </source>
</reference>
<dbReference type="InterPro" id="IPR002560">
    <property type="entry name" value="Transposase_DDE"/>
</dbReference>
<dbReference type="RefSeq" id="WP_380080501.1">
    <property type="nucleotide sequence ID" value="NZ_JBHRZF010000203.1"/>
</dbReference>
<comment type="caution">
    <text evidence="2">The sequence shown here is derived from an EMBL/GenBank/DDBJ whole genome shotgun (WGS) entry which is preliminary data.</text>
</comment>
<dbReference type="EMBL" id="JBHRZF010000203">
    <property type="protein sequence ID" value="MFC3862544.1"/>
    <property type="molecule type" value="Genomic_DNA"/>
</dbReference>
<dbReference type="Proteomes" id="UP001595748">
    <property type="component" value="Unassembled WGS sequence"/>
</dbReference>